<dbReference type="CDD" id="cd06257">
    <property type="entry name" value="DnaJ"/>
    <property type="match status" value="1"/>
</dbReference>
<feature type="compositionally biased region" description="Basic and acidic residues" evidence="9">
    <location>
        <begin position="487"/>
        <end position="507"/>
    </location>
</feature>
<dbReference type="InterPro" id="IPR035892">
    <property type="entry name" value="C2_domain_sf"/>
</dbReference>
<evidence type="ECO:0000256" key="4">
    <source>
        <dbReference type="ARBA" id="ARBA00022824"/>
    </source>
</evidence>
<dbReference type="InterPro" id="IPR004179">
    <property type="entry name" value="Sec63-dom"/>
</dbReference>
<evidence type="ECO:0000256" key="2">
    <source>
        <dbReference type="ARBA" id="ARBA00022448"/>
    </source>
</evidence>
<dbReference type="Gene3D" id="1.10.287.110">
    <property type="entry name" value="DnaJ domain"/>
    <property type="match status" value="1"/>
</dbReference>
<gene>
    <name evidence="12" type="ORF">TKK_001164</name>
</gene>
<dbReference type="SMART" id="SM00973">
    <property type="entry name" value="Sec63"/>
    <property type="match status" value="1"/>
</dbReference>
<evidence type="ECO:0000256" key="9">
    <source>
        <dbReference type="SAM" id="MobiDB-lite"/>
    </source>
</evidence>
<keyword evidence="2" id="KW-0813">Transport</keyword>
<evidence type="ECO:0000256" key="1">
    <source>
        <dbReference type="ARBA" id="ARBA00004477"/>
    </source>
</evidence>
<dbReference type="Gene3D" id="1.10.150.20">
    <property type="entry name" value="5' to 3' exonuclease, C-terminal subdomain"/>
    <property type="match status" value="1"/>
</dbReference>
<evidence type="ECO:0000256" key="6">
    <source>
        <dbReference type="ARBA" id="ARBA00022989"/>
    </source>
</evidence>
<evidence type="ECO:0000313" key="12">
    <source>
        <dbReference type="EMBL" id="KAL3407098.1"/>
    </source>
</evidence>
<dbReference type="Gene3D" id="2.60.40.150">
    <property type="entry name" value="C2 domain"/>
    <property type="match status" value="1"/>
</dbReference>
<organism evidence="12 13">
    <name type="scientific">Trichogramma kaykai</name>
    <dbReference type="NCBI Taxonomy" id="54128"/>
    <lineage>
        <taxon>Eukaryota</taxon>
        <taxon>Metazoa</taxon>
        <taxon>Ecdysozoa</taxon>
        <taxon>Arthropoda</taxon>
        <taxon>Hexapoda</taxon>
        <taxon>Insecta</taxon>
        <taxon>Pterygota</taxon>
        <taxon>Neoptera</taxon>
        <taxon>Endopterygota</taxon>
        <taxon>Hymenoptera</taxon>
        <taxon>Apocrita</taxon>
        <taxon>Proctotrupomorpha</taxon>
        <taxon>Chalcidoidea</taxon>
        <taxon>Trichogrammatidae</taxon>
        <taxon>Trichogramma</taxon>
    </lineage>
</organism>
<dbReference type="InterPro" id="IPR014756">
    <property type="entry name" value="Ig_E-set"/>
</dbReference>
<dbReference type="EMBL" id="JBJJXI010000018">
    <property type="protein sequence ID" value="KAL3407098.1"/>
    <property type="molecule type" value="Genomic_DNA"/>
</dbReference>
<evidence type="ECO:0000256" key="8">
    <source>
        <dbReference type="ARBA" id="ARBA00023186"/>
    </source>
</evidence>
<dbReference type="PRINTS" id="PR00625">
    <property type="entry name" value="JDOMAIN"/>
</dbReference>
<dbReference type="Pfam" id="PF00226">
    <property type="entry name" value="DnaJ"/>
    <property type="match status" value="1"/>
</dbReference>
<keyword evidence="13" id="KW-1185">Reference proteome</keyword>
<feature type="transmembrane region" description="Helical" evidence="10">
    <location>
        <begin position="75"/>
        <end position="93"/>
    </location>
</feature>
<dbReference type="InterPro" id="IPR036869">
    <property type="entry name" value="J_dom_sf"/>
</dbReference>
<feature type="compositionally biased region" description="Basic residues" evidence="9">
    <location>
        <begin position="520"/>
        <end position="535"/>
    </location>
</feature>
<feature type="compositionally biased region" description="Low complexity" evidence="9">
    <location>
        <begin position="508"/>
        <end position="519"/>
    </location>
</feature>
<dbReference type="FunFam" id="1.10.287.110:FF:000063">
    <property type="entry name" value="Translocation protein SEC63"/>
    <property type="match status" value="1"/>
</dbReference>
<dbReference type="Gene3D" id="1.10.3380.10">
    <property type="entry name" value="Sec63 N-terminal domain-like domain"/>
    <property type="match status" value="1"/>
</dbReference>
<evidence type="ECO:0000259" key="11">
    <source>
        <dbReference type="PROSITE" id="PS50076"/>
    </source>
</evidence>
<evidence type="ECO:0000256" key="7">
    <source>
        <dbReference type="ARBA" id="ARBA00023136"/>
    </source>
</evidence>
<keyword evidence="4" id="KW-0256">Endoplasmic reticulum</keyword>
<evidence type="ECO:0000256" key="5">
    <source>
        <dbReference type="ARBA" id="ARBA00022927"/>
    </source>
</evidence>
<name>A0ABD2XR86_9HYME</name>
<dbReference type="PANTHER" id="PTHR24075:SF0">
    <property type="entry name" value="TRANSLOCATION PROTEIN SEC63 HOMOLOG"/>
    <property type="match status" value="1"/>
</dbReference>
<sequence>MSGQKFQYDESGGTFFYFLLSFLALLLVPGTYYLWPRAPKPDPAEKEQAECNCDGCKKKKIILQKIDPWKNTKCFLRKSIIVTGWLILALLAYKVSQFDYEMSNFDPYEILGVSPGASASSIKKAYRQLSLILHPDKETGNEKAFMKLTKAYQALTDKEAMLNWEKYGNPDGPGAMGFGIALPSWIVEKENSVLVLGAYALVFMLALPTAVGMWWYRSIKYTGDQVLLATTKMYYAFFHNTPTMMVKRIIMVLAASYEFEKKHNADIVERESDNDEVPALIRQLPYLSEKNREYPLCYMYSIKARAIIHAHLSRLDLNPQTLEKDRQYIVKKCPYLIQEMITCVNQLIVLAYARQVQHLPTITTIENCMKLCTMIVQASWEFRNPLLQLPHLTEDHLKYFKAKKVKTLQEYAQLKREDRRSILRGLSDSEFEDVMTVLGNMPYVEFKVRSEVMDDENSTVITAGAIVTVTVTLERKNMSELFGDETVEQKSVVEDENREGEKEEEKSAASQAAKKPAWMKQKKGGKKAHNKKGPKKGSAVKPTVADKTATSAATENGGPGQQINPSPKVKKEKKEDAKDKEEKIQDSDSGTDGDKSDSSDDEDSSPETNKKNKSSEGNDDDDHEWNKFQQRLSKRDRFLDGRTNQSHRVHCPYFPDVKQEYWWVYICDRKGLTLLAAPVHVTSLVDTEEVQLKFTAPMWPNVYTFTVCLRSDSYMGFDQLYDLKLDVKEAAAIPVDHPQWEMSDEESAADGEGGDDQSEFTTDEDVSD</sequence>
<feature type="region of interest" description="Disordered" evidence="9">
    <location>
        <begin position="487"/>
        <end position="624"/>
    </location>
</feature>
<feature type="compositionally biased region" description="Basic and acidic residues" evidence="9">
    <location>
        <begin position="572"/>
        <end position="598"/>
    </location>
</feature>
<keyword evidence="5" id="KW-0653">Protein transport</keyword>
<protein>
    <recommendedName>
        <fullName evidence="11">J domain-containing protein</fullName>
    </recommendedName>
</protein>
<proteinExistence type="predicted"/>
<dbReference type="AlphaFoldDB" id="A0ABD2XR86"/>
<dbReference type="GO" id="GO:0005789">
    <property type="term" value="C:endoplasmic reticulum membrane"/>
    <property type="evidence" value="ECO:0007669"/>
    <property type="project" value="UniProtKB-SubCell"/>
</dbReference>
<dbReference type="PANTHER" id="PTHR24075">
    <property type="entry name" value="SEC63 DOMAIN-CONTAINING"/>
    <property type="match status" value="1"/>
</dbReference>
<dbReference type="FunFam" id="1.10.3380.10:FF:000011">
    <property type="entry name" value="Translocation protein SEC63"/>
    <property type="match status" value="1"/>
</dbReference>
<keyword evidence="8" id="KW-0143">Chaperone</keyword>
<keyword evidence="7 10" id="KW-0472">Membrane</keyword>
<feature type="region of interest" description="Disordered" evidence="9">
    <location>
        <begin position="736"/>
        <end position="768"/>
    </location>
</feature>
<feature type="compositionally biased region" description="Acidic residues" evidence="9">
    <location>
        <begin position="742"/>
        <end position="768"/>
    </location>
</feature>
<dbReference type="Proteomes" id="UP001627154">
    <property type="component" value="Unassembled WGS sequence"/>
</dbReference>
<dbReference type="SUPFAM" id="SSF158702">
    <property type="entry name" value="Sec63 N-terminal domain-like"/>
    <property type="match status" value="1"/>
</dbReference>
<dbReference type="PROSITE" id="PS50076">
    <property type="entry name" value="DNAJ_2"/>
    <property type="match status" value="1"/>
</dbReference>
<dbReference type="SUPFAM" id="SSF46565">
    <property type="entry name" value="Chaperone J-domain"/>
    <property type="match status" value="1"/>
</dbReference>
<comment type="caution">
    <text evidence="12">The sequence shown here is derived from an EMBL/GenBank/DDBJ whole genome shotgun (WGS) entry which is preliminary data.</text>
</comment>
<dbReference type="GO" id="GO:0015031">
    <property type="term" value="P:protein transport"/>
    <property type="evidence" value="ECO:0007669"/>
    <property type="project" value="UniProtKB-KW"/>
</dbReference>
<dbReference type="Pfam" id="PF02889">
    <property type="entry name" value="Sec63"/>
    <property type="match status" value="1"/>
</dbReference>
<evidence type="ECO:0000256" key="3">
    <source>
        <dbReference type="ARBA" id="ARBA00022692"/>
    </source>
</evidence>
<dbReference type="SMART" id="SM00271">
    <property type="entry name" value="DnaJ"/>
    <property type="match status" value="1"/>
</dbReference>
<reference evidence="12 13" key="1">
    <citation type="journal article" date="2024" name="bioRxiv">
        <title>A reference genome for Trichogramma kaykai: A tiny desert-dwelling parasitoid wasp with competing sex-ratio distorters.</title>
        <authorList>
            <person name="Culotta J."/>
            <person name="Lindsey A.R."/>
        </authorList>
    </citation>
    <scope>NUCLEOTIDE SEQUENCE [LARGE SCALE GENOMIC DNA]</scope>
    <source>
        <strain evidence="12 13">KSX58</strain>
    </source>
</reference>
<comment type="subcellular location">
    <subcellularLocation>
        <location evidence="1">Endoplasmic reticulum membrane</location>
        <topology evidence="1">Multi-pass membrane protein</topology>
    </subcellularLocation>
</comment>
<dbReference type="SUPFAM" id="SSF81296">
    <property type="entry name" value="E set domains"/>
    <property type="match status" value="1"/>
</dbReference>
<dbReference type="InterPro" id="IPR001623">
    <property type="entry name" value="DnaJ_domain"/>
</dbReference>
<feature type="transmembrane region" description="Helical" evidence="10">
    <location>
        <begin position="193"/>
        <end position="216"/>
    </location>
</feature>
<keyword evidence="6 10" id="KW-1133">Transmembrane helix</keyword>
<evidence type="ECO:0000313" key="13">
    <source>
        <dbReference type="Proteomes" id="UP001627154"/>
    </source>
</evidence>
<evidence type="ECO:0000256" key="10">
    <source>
        <dbReference type="SAM" id="Phobius"/>
    </source>
</evidence>
<feature type="transmembrane region" description="Helical" evidence="10">
    <location>
        <begin position="15"/>
        <end position="35"/>
    </location>
</feature>
<keyword evidence="3 10" id="KW-0812">Transmembrane</keyword>
<accession>A0ABD2XR86</accession>
<feature type="domain" description="J" evidence="11">
    <location>
        <begin position="106"/>
        <end position="168"/>
    </location>
</feature>